<dbReference type="PATRIC" id="fig|1328313.3.peg.1175"/>
<dbReference type="eggNOG" id="COG1729">
    <property type="taxonomic scope" value="Bacteria"/>
</dbReference>
<dbReference type="NCBIfam" id="TIGR02795">
    <property type="entry name" value="tol_pal_ybgF"/>
    <property type="match status" value="1"/>
</dbReference>
<dbReference type="AlphaFoldDB" id="W7QT07"/>
<keyword evidence="5" id="KW-1185">Reference proteome</keyword>
<comment type="subcellular location">
    <subcellularLocation>
        <location evidence="1">Periplasm</location>
    </subcellularLocation>
</comment>
<feature type="repeat" description="TPR" evidence="2">
    <location>
        <begin position="180"/>
        <end position="213"/>
    </location>
</feature>
<accession>W7QT07</accession>
<dbReference type="SUPFAM" id="SSF48452">
    <property type="entry name" value="TPR-like"/>
    <property type="match status" value="1"/>
</dbReference>
<feature type="repeat" description="TPR" evidence="2">
    <location>
        <begin position="217"/>
        <end position="250"/>
    </location>
</feature>
<dbReference type="Pfam" id="PF16331">
    <property type="entry name" value="TolA_bind_tri"/>
    <property type="match status" value="1"/>
</dbReference>
<dbReference type="InterPro" id="IPR014162">
    <property type="entry name" value="CpoB_C"/>
</dbReference>
<dbReference type="Gene3D" id="1.25.40.10">
    <property type="entry name" value="Tetratricopeptide repeat domain"/>
    <property type="match status" value="1"/>
</dbReference>
<evidence type="ECO:0000259" key="3">
    <source>
        <dbReference type="Pfam" id="PF16331"/>
    </source>
</evidence>
<dbReference type="Pfam" id="PF13174">
    <property type="entry name" value="TPR_6"/>
    <property type="match status" value="1"/>
</dbReference>
<keyword evidence="2" id="KW-0802">TPR repeat</keyword>
<dbReference type="Gene3D" id="1.20.5.110">
    <property type="match status" value="1"/>
</dbReference>
<dbReference type="InterPro" id="IPR011990">
    <property type="entry name" value="TPR-like_helical_dom_sf"/>
</dbReference>
<comment type="similarity">
    <text evidence="1">Belongs to the CpoB family.</text>
</comment>
<dbReference type="GO" id="GO:0070206">
    <property type="term" value="P:protein trimerization"/>
    <property type="evidence" value="ECO:0007669"/>
    <property type="project" value="InterPro"/>
</dbReference>
<comment type="caution">
    <text evidence="4">The sequence shown here is derived from an EMBL/GenBank/DDBJ whole genome shotgun (WGS) entry which is preliminary data.</text>
</comment>
<sequence precursor="true">MAKLSKLVAISMGVASLACAPFVYAEQRNLSLSERLDMIERANDARGRSQVELAQQVDYLQTEISQLRGISEEHNYKLSQILERQRELYQELDKLAQLAQQMSELKSQAPTSSSSQLPLITDNKVVNPVQAGAASYAENLDENQAYDKAVNLVLKDKLYDKAIPEFRAFITQFPNSIYQPNAHYWLGQLLFTKGEFADAEKSFETVVEQYPNSNKRADAIFKLAMVAQKQGDKTKAKAKYEQVISQYPDSTSAKLAAGRLNDL</sequence>
<keyword evidence="1" id="KW-0732">Signal</keyword>
<keyword evidence="1" id="KW-0574">Periplasm</keyword>
<dbReference type="Pfam" id="PF13432">
    <property type="entry name" value="TPR_16"/>
    <property type="match status" value="1"/>
</dbReference>
<dbReference type="InterPro" id="IPR034706">
    <property type="entry name" value="CpoB"/>
</dbReference>
<feature type="chain" id="PRO_5009993232" description="Cell division coordinator CpoB" evidence="1">
    <location>
        <begin position="26"/>
        <end position="263"/>
    </location>
</feature>
<dbReference type="InterPro" id="IPR019734">
    <property type="entry name" value="TPR_rpt"/>
</dbReference>
<keyword evidence="1" id="KW-0175">Coiled coil</keyword>
<dbReference type="PROSITE" id="PS50005">
    <property type="entry name" value="TPR"/>
    <property type="match status" value="2"/>
</dbReference>
<dbReference type="GO" id="GO:0030288">
    <property type="term" value="C:outer membrane-bounded periplasmic space"/>
    <property type="evidence" value="ECO:0007669"/>
    <property type="project" value="UniProtKB-UniRule"/>
</dbReference>
<dbReference type="RefSeq" id="WP_035013710.1">
    <property type="nucleotide sequence ID" value="NZ_ARZY01000007.1"/>
</dbReference>
<keyword evidence="1" id="KW-0131">Cell cycle</keyword>
<evidence type="ECO:0000313" key="4">
    <source>
        <dbReference type="EMBL" id="EWH11038.1"/>
    </source>
</evidence>
<comment type="function">
    <text evidence="1">Mediates coordination of peptidoglycan synthesis and outer membrane constriction during cell division.</text>
</comment>
<dbReference type="STRING" id="1328313.DS2_05700"/>
<name>W7QT07_9ALTE</name>
<proteinExistence type="inferred from homology"/>
<feature type="coiled-coil region" evidence="1">
    <location>
        <begin position="78"/>
        <end position="108"/>
    </location>
</feature>
<dbReference type="PROSITE" id="PS51257">
    <property type="entry name" value="PROKAR_LIPOPROTEIN"/>
    <property type="match status" value="1"/>
</dbReference>
<dbReference type="InterPro" id="IPR032519">
    <property type="entry name" value="YbgF_tri"/>
</dbReference>
<protein>
    <recommendedName>
        <fullName evidence="1">Cell division coordinator CpoB</fullName>
    </recommendedName>
</protein>
<dbReference type="OrthoDB" id="9768142at2"/>
<evidence type="ECO:0000256" key="1">
    <source>
        <dbReference type="HAMAP-Rule" id="MF_02066"/>
    </source>
</evidence>
<evidence type="ECO:0000256" key="2">
    <source>
        <dbReference type="PROSITE-ProRule" id="PRU00339"/>
    </source>
</evidence>
<gene>
    <name evidence="1" type="primary">cpoB</name>
    <name evidence="4" type="ORF">DS2_05700</name>
</gene>
<dbReference type="GO" id="GO:0043093">
    <property type="term" value="P:FtsZ-dependent cytokinesis"/>
    <property type="evidence" value="ECO:0007669"/>
    <property type="project" value="UniProtKB-UniRule"/>
</dbReference>
<reference evidence="4 5" key="1">
    <citation type="journal article" date="2014" name="Genome Announc.">
        <title>Draft Genome Sequence of the Agar-Degrading Bacterium Catenovulum sp. Strain DS-2, Isolated from Intestines of Haliotis diversicolor.</title>
        <authorList>
            <person name="Shan D."/>
            <person name="Li X."/>
            <person name="Gu Z."/>
            <person name="Wei G."/>
            <person name="Gao Z."/>
            <person name="Shao Z."/>
        </authorList>
    </citation>
    <scope>NUCLEOTIDE SEQUENCE [LARGE SCALE GENOMIC DNA]</scope>
    <source>
        <strain evidence="4 5">DS-2</strain>
    </source>
</reference>
<keyword evidence="1" id="KW-0132">Cell division</keyword>
<dbReference type="Proteomes" id="UP000019276">
    <property type="component" value="Unassembled WGS sequence"/>
</dbReference>
<organism evidence="4 5">
    <name type="scientific">Catenovulum agarivorans DS-2</name>
    <dbReference type="NCBI Taxonomy" id="1328313"/>
    <lineage>
        <taxon>Bacteria</taxon>
        <taxon>Pseudomonadati</taxon>
        <taxon>Pseudomonadota</taxon>
        <taxon>Gammaproteobacteria</taxon>
        <taxon>Alteromonadales</taxon>
        <taxon>Alteromonadaceae</taxon>
        <taxon>Catenovulum</taxon>
    </lineage>
</organism>
<dbReference type="EMBL" id="ARZY01000007">
    <property type="protein sequence ID" value="EWH11038.1"/>
    <property type="molecule type" value="Genomic_DNA"/>
</dbReference>
<feature type="domain" description="YbgF trimerisation" evidence="3">
    <location>
        <begin position="31"/>
        <end position="100"/>
    </location>
</feature>
<dbReference type="HAMAP" id="MF_02066">
    <property type="entry name" value="CpoB"/>
    <property type="match status" value="1"/>
</dbReference>
<dbReference type="SMART" id="SM00028">
    <property type="entry name" value="TPR"/>
    <property type="match status" value="2"/>
</dbReference>
<evidence type="ECO:0000313" key="5">
    <source>
        <dbReference type="Proteomes" id="UP000019276"/>
    </source>
</evidence>
<feature type="signal peptide" evidence="1">
    <location>
        <begin position="1"/>
        <end position="25"/>
    </location>
</feature>